<organism evidence="1 2">
    <name type="scientific">Sodalis praecaptivus</name>
    <dbReference type="NCBI Taxonomy" id="1239307"/>
    <lineage>
        <taxon>Bacteria</taxon>
        <taxon>Pseudomonadati</taxon>
        <taxon>Pseudomonadota</taxon>
        <taxon>Gammaproteobacteria</taxon>
        <taxon>Enterobacterales</taxon>
        <taxon>Bruguierivoracaceae</taxon>
        <taxon>Sodalis</taxon>
    </lineage>
</organism>
<evidence type="ECO:0000313" key="1">
    <source>
        <dbReference type="EMBL" id="AHF79255.1"/>
    </source>
</evidence>
<reference evidence="1 2" key="1">
    <citation type="journal article" date="2014" name="Genome Biol. Evol.">
        <title>Genome degeneration and adaptation in a nascent stage of symbiosis.</title>
        <authorList>
            <person name="Oakeson K.F."/>
            <person name="Gil R."/>
            <person name="Clayton A.L."/>
            <person name="Dunn D.M."/>
            <person name="von Niederhausern A.C."/>
            <person name="Hamil C."/>
            <person name="Aoyagi A."/>
            <person name="Duval B."/>
            <person name="Baca A."/>
            <person name="Silva F.J."/>
            <person name="Vallier A."/>
            <person name="Jackson D.G."/>
            <person name="Latorre A."/>
            <person name="Weiss R.B."/>
            <person name="Heddi A."/>
            <person name="Moya A."/>
            <person name="Dale C."/>
        </authorList>
    </citation>
    <scope>NUCLEOTIDE SEQUENCE [LARGE SCALE GENOMIC DNA]</scope>
    <source>
        <strain evidence="1 2">HS1</strain>
        <plasmid evidence="2">Plasmid pHS1</plasmid>
    </source>
</reference>
<keyword evidence="2" id="KW-1185">Reference proteome</keyword>
<dbReference type="HOGENOM" id="CLU_136256_1_0_6"/>
<dbReference type="Proteomes" id="UP000019028">
    <property type="component" value="Plasmid pHS1"/>
</dbReference>
<dbReference type="AlphaFoldDB" id="W0I462"/>
<dbReference type="OrthoDB" id="6506626at2"/>
<evidence type="ECO:0000313" key="2">
    <source>
        <dbReference type="Proteomes" id="UP000019028"/>
    </source>
</evidence>
<sequence length="116" mass="13812">MRKDLLIVISLFQLSGCTSQWIMNRPTAEDFSSARYACEAQSESKFPVKNEVAQRTVYSQHYEKCKKKEDCDGKKYTTIERPETESYVMDVNKDSRNSEFYRCMRQKGWEKEIKWL</sequence>
<geneLocation type="plasmid" evidence="1 2">
    <name>pHS1</name>
</geneLocation>
<dbReference type="RefSeq" id="WP_040133572.1">
    <property type="nucleotide sequence ID" value="NZ_CP006570.1"/>
</dbReference>
<accession>W0I462</accession>
<dbReference type="EMBL" id="CP006570">
    <property type="protein sequence ID" value="AHF79255.1"/>
    <property type="molecule type" value="Genomic_DNA"/>
</dbReference>
<keyword evidence="1" id="KW-0614">Plasmid</keyword>
<keyword evidence="1" id="KW-0449">Lipoprotein</keyword>
<protein>
    <submittedName>
        <fullName evidence="1">Lipoprotein</fullName>
    </submittedName>
</protein>
<proteinExistence type="predicted"/>
<gene>
    <name evidence="1" type="ORF">Sant_P0210</name>
</gene>
<name>W0I462_9GAMM</name>
<dbReference type="KEGG" id="sod:Sant_P0210"/>